<dbReference type="Gene3D" id="3.20.20.60">
    <property type="entry name" value="Phosphoenolpyruvate-binding domains"/>
    <property type="match status" value="1"/>
</dbReference>
<dbReference type="UniPathway" id="UPA00946"/>
<dbReference type="InterPro" id="IPR040442">
    <property type="entry name" value="Pyrv_kinase-like_dom_sf"/>
</dbReference>
<accession>A0A830E8H6</accession>
<comment type="catalytic activity">
    <reaction evidence="6">
        <text>(2S,3R)-3-hydroxybutane-1,2,3-tricarboxylate = pyruvate + succinate</text>
        <dbReference type="Rhea" id="RHEA:16809"/>
        <dbReference type="ChEBI" id="CHEBI:15361"/>
        <dbReference type="ChEBI" id="CHEBI:30031"/>
        <dbReference type="ChEBI" id="CHEBI:57429"/>
        <dbReference type="EC" id="4.1.3.30"/>
    </reaction>
</comment>
<evidence type="ECO:0000313" key="8">
    <source>
        <dbReference type="Proteomes" id="UP000657075"/>
    </source>
</evidence>
<comment type="caution">
    <text evidence="7">The sequence shown here is derived from an EMBL/GenBank/DDBJ whole genome shotgun (WGS) entry which is preliminary data.</text>
</comment>
<dbReference type="CDD" id="cd00377">
    <property type="entry name" value="ICL_PEPM"/>
    <property type="match status" value="1"/>
</dbReference>
<dbReference type="PANTHER" id="PTHR42905:SF5">
    <property type="entry name" value="CARBOXYVINYL-CARBOXYPHOSPHONATE PHOSPHORYLMUTASE, CHLOROPLASTIC"/>
    <property type="match status" value="1"/>
</dbReference>
<reference evidence="7" key="2">
    <citation type="submission" date="2020-09" db="EMBL/GenBank/DDBJ databases">
        <authorList>
            <person name="Sun Q."/>
            <person name="Ohkuma M."/>
        </authorList>
    </citation>
    <scope>NUCLEOTIDE SEQUENCE</scope>
    <source>
        <strain evidence="7">JCM 11219</strain>
    </source>
</reference>
<keyword evidence="3" id="KW-0479">Metal-binding</keyword>
<reference evidence="7" key="1">
    <citation type="journal article" date="2014" name="Int. J. Syst. Evol. Microbiol.">
        <title>Complete genome sequence of Corynebacterium casei LMG S-19264T (=DSM 44701T), isolated from a smear-ripened cheese.</title>
        <authorList>
            <consortium name="US DOE Joint Genome Institute (JGI-PGF)"/>
            <person name="Walter F."/>
            <person name="Albersmeier A."/>
            <person name="Kalinowski J."/>
            <person name="Ruckert C."/>
        </authorList>
    </citation>
    <scope>NUCLEOTIDE SEQUENCE</scope>
    <source>
        <strain evidence="7">JCM 11219</strain>
    </source>
</reference>
<dbReference type="Proteomes" id="UP000657075">
    <property type="component" value="Unassembled WGS sequence"/>
</dbReference>
<dbReference type="InterPro" id="IPR039556">
    <property type="entry name" value="ICL/PEPM"/>
</dbReference>
<comment type="pathway">
    <text evidence="6">Organic acid metabolism; propanoate degradation.</text>
</comment>
<dbReference type="NCBIfam" id="TIGR02317">
    <property type="entry name" value="prpB"/>
    <property type="match status" value="1"/>
</dbReference>
<evidence type="ECO:0000256" key="4">
    <source>
        <dbReference type="ARBA" id="ARBA00022842"/>
    </source>
</evidence>
<comment type="similarity">
    <text evidence="2 6">Belongs to the isocitrate lyase/PEP mutase superfamily. Methylisocitrate lyase family.</text>
</comment>
<keyword evidence="5 6" id="KW-0456">Lyase</keyword>
<dbReference type="InterPro" id="IPR012695">
    <property type="entry name" value="PrpB"/>
</dbReference>
<dbReference type="GO" id="GO:0046421">
    <property type="term" value="F:methylisocitrate lyase activity"/>
    <property type="evidence" value="ECO:0007669"/>
    <property type="project" value="UniProtKB-EC"/>
</dbReference>
<comment type="cofactor">
    <cofactor evidence="1">
        <name>Mg(2+)</name>
        <dbReference type="ChEBI" id="CHEBI:18420"/>
    </cofactor>
</comment>
<dbReference type="InterPro" id="IPR018523">
    <property type="entry name" value="Isocitrate_lyase_ph_CS"/>
</dbReference>
<dbReference type="Pfam" id="PF13714">
    <property type="entry name" value="PEP_mutase"/>
    <property type="match status" value="1"/>
</dbReference>
<dbReference type="SUPFAM" id="SSF51621">
    <property type="entry name" value="Phosphoenolpyruvate/pyruvate domain"/>
    <property type="match status" value="1"/>
</dbReference>
<dbReference type="EMBL" id="BMNM01000002">
    <property type="protein sequence ID" value="GGI74290.1"/>
    <property type="molecule type" value="Genomic_DNA"/>
</dbReference>
<evidence type="ECO:0000256" key="2">
    <source>
        <dbReference type="ARBA" id="ARBA00009282"/>
    </source>
</evidence>
<sequence>MMDAVLLRRNKRDPREVRAWFRERLSRPGIVIAPGAFDAFVALMIQQLGFEALYVSGAAFSSSLGLPDLGVFTLDELVRFTKYITDAVDIPVIVDTDTGFGETLNVVRTVREFESIGASAIHIEDQELPKKCGHLSGKHVVPADEMIKKIKAAVEARRDGNFLIIARTDARGTYGLDEAIWRAQAYVEAGADIIFPEALENKEEFARFAREVKAPLLANMTEFGKTPYIAAKEFEEMGYRIVIFPVTTFRVAMKAVRDALIELKEKGTQKDLLSKMISRQEQYEVIHYWDYENWDKELNERVNKEFVGKIRLKEQH</sequence>
<evidence type="ECO:0000313" key="7">
    <source>
        <dbReference type="EMBL" id="GGI74290.1"/>
    </source>
</evidence>
<comment type="function">
    <text evidence="6">Catalyzes the thermodynamically favored C-C bond cleavage of (2R,3S)-2-methylisocitrate to yield pyruvate and succinate.</text>
</comment>
<proteinExistence type="inferred from homology"/>
<evidence type="ECO:0000256" key="5">
    <source>
        <dbReference type="ARBA" id="ARBA00023239"/>
    </source>
</evidence>
<dbReference type="InterPro" id="IPR015813">
    <property type="entry name" value="Pyrv/PenolPyrv_kinase-like_dom"/>
</dbReference>
<dbReference type="GO" id="GO:0019629">
    <property type="term" value="P:propionate catabolic process, 2-methylcitrate cycle"/>
    <property type="evidence" value="ECO:0007669"/>
    <property type="project" value="InterPro"/>
</dbReference>
<dbReference type="PROSITE" id="PS00161">
    <property type="entry name" value="ISOCITRATE_LYASE"/>
    <property type="match status" value="1"/>
</dbReference>
<gene>
    <name evidence="7" type="ORF">GCM10007112_08840</name>
</gene>
<protein>
    <recommendedName>
        <fullName evidence="6">Methylisocitrate lyase</fullName>
        <ecNumber evidence="6">4.1.3.30</ecNumber>
    </recommendedName>
</protein>
<dbReference type="EC" id="4.1.3.30" evidence="6"/>
<dbReference type="AlphaFoldDB" id="A0A830E8H6"/>
<keyword evidence="4" id="KW-0460">Magnesium</keyword>
<dbReference type="FunFam" id="3.20.20.60:FF:000009">
    <property type="entry name" value="2-methylisocitrate lyase"/>
    <property type="match status" value="1"/>
</dbReference>
<organism evidence="7 8">
    <name type="scientific">Vulcanisaeta souniana JCM 11219</name>
    <dbReference type="NCBI Taxonomy" id="1293586"/>
    <lineage>
        <taxon>Archaea</taxon>
        <taxon>Thermoproteota</taxon>
        <taxon>Thermoprotei</taxon>
        <taxon>Thermoproteales</taxon>
        <taxon>Thermoproteaceae</taxon>
        <taxon>Vulcanisaeta</taxon>
    </lineage>
</organism>
<evidence type="ECO:0000256" key="1">
    <source>
        <dbReference type="ARBA" id="ARBA00001946"/>
    </source>
</evidence>
<dbReference type="PANTHER" id="PTHR42905">
    <property type="entry name" value="PHOSPHOENOLPYRUVATE CARBOXYLASE"/>
    <property type="match status" value="1"/>
</dbReference>
<name>A0A830E8H6_9CREN</name>
<dbReference type="GO" id="GO:0046872">
    <property type="term" value="F:metal ion binding"/>
    <property type="evidence" value="ECO:0007669"/>
    <property type="project" value="UniProtKB-KW"/>
</dbReference>
<evidence type="ECO:0000256" key="3">
    <source>
        <dbReference type="ARBA" id="ARBA00022723"/>
    </source>
</evidence>
<evidence type="ECO:0000256" key="6">
    <source>
        <dbReference type="RuleBase" id="RU361121"/>
    </source>
</evidence>